<accession>A0ABT9E879</accession>
<gene>
    <name evidence="2" type="ORF">Q7A36_28985</name>
</gene>
<proteinExistence type="predicted"/>
<evidence type="ECO:0000256" key="1">
    <source>
        <dbReference type="SAM" id="MobiDB-lite"/>
    </source>
</evidence>
<sequence>MATMHPDDFLPRPRPAPPRPGRAPEAARQVLDALAALSERAEAAGLDATAARLRAIGKLACAEVVAVRLAGLV</sequence>
<protein>
    <submittedName>
        <fullName evidence="2">Uncharacterized protein</fullName>
    </submittedName>
</protein>
<evidence type="ECO:0000313" key="2">
    <source>
        <dbReference type="EMBL" id="MDO9712412.1"/>
    </source>
</evidence>
<feature type="region of interest" description="Disordered" evidence="1">
    <location>
        <begin position="1"/>
        <end position="26"/>
    </location>
</feature>
<comment type="caution">
    <text evidence="2">The sequence shown here is derived from an EMBL/GenBank/DDBJ whole genome shotgun (WGS) entry which is preliminary data.</text>
</comment>
<evidence type="ECO:0000313" key="3">
    <source>
        <dbReference type="Proteomes" id="UP001243009"/>
    </source>
</evidence>
<feature type="compositionally biased region" description="Pro residues" evidence="1">
    <location>
        <begin position="12"/>
        <end position="21"/>
    </location>
</feature>
<organism evidence="2 3">
    <name type="scientific">Paracraurococcus lichenis</name>
    <dbReference type="NCBI Taxonomy" id="3064888"/>
    <lineage>
        <taxon>Bacteria</taxon>
        <taxon>Pseudomonadati</taxon>
        <taxon>Pseudomonadota</taxon>
        <taxon>Alphaproteobacteria</taxon>
        <taxon>Acetobacterales</taxon>
        <taxon>Roseomonadaceae</taxon>
        <taxon>Paracraurococcus</taxon>
    </lineage>
</organism>
<reference evidence="2 3" key="1">
    <citation type="submission" date="2023-08" db="EMBL/GenBank/DDBJ databases">
        <title>The draft genome sequence of Paracraurococcus sp. LOR1-02.</title>
        <authorList>
            <person name="Kingkaew E."/>
            <person name="Tanasupawat S."/>
        </authorList>
    </citation>
    <scope>NUCLEOTIDE SEQUENCE [LARGE SCALE GENOMIC DNA]</scope>
    <source>
        <strain evidence="2 3">LOR1-02</strain>
    </source>
</reference>
<keyword evidence="3" id="KW-1185">Reference proteome</keyword>
<feature type="compositionally biased region" description="Basic and acidic residues" evidence="1">
    <location>
        <begin position="1"/>
        <end position="11"/>
    </location>
</feature>
<name>A0ABT9E879_9PROT</name>
<dbReference type="Proteomes" id="UP001243009">
    <property type="component" value="Unassembled WGS sequence"/>
</dbReference>
<dbReference type="EMBL" id="JAUTWS010000047">
    <property type="protein sequence ID" value="MDO9712412.1"/>
    <property type="molecule type" value="Genomic_DNA"/>
</dbReference>
<dbReference type="RefSeq" id="WP_305107267.1">
    <property type="nucleotide sequence ID" value="NZ_JAUTWS010000047.1"/>
</dbReference>